<feature type="domain" description="Response regulatory" evidence="2">
    <location>
        <begin position="3"/>
        <end position="119"/>
    </location>
</feature>
<dbReference type="PANTHER" id="PTHR45138:SF9">
    <property type="entry name" value="DIGUANYLATE CYCLASE DGCM-RELATED"/>
    <property type="match status" value="1"/>
</dbReference>
<evidence type="ECO:0000313" key="4">
    <source>
        <dbReference type="EMBL" id="MBC8335039.1"/>
    </source>
</evidence>
<dbReference type="PROSITE" id="PS50887">
    <property type="entry name" value="GGDEF"/>
    <property type="match status" value="1"/>
</dbReference>
<dbReference type="EMBL" id="JACNJN010000087">
    <property type="protein sequence ID" value="MBC8335039.1"/>
    <property type="molecule type" value="Genomic_DNA"/>
</dbReference>
<protein>
    <submittedName>
        <fullName evidence="4">Diguanylate cyclase</fullName>
    </submittedName>
</protein>
<dbReference type="InterPro" id="IPR011006">
    <property type="entry name" value="CheY-like_superfamily"/>
</dbReference>
<dbReference type="Gene3D" id="3.30.70.270">
    <property type="match status" value="1"/>
</dbReference>
<evidence type="ECO:0000259" key="3">
    <source>
        <dbReference type="PROSITE" id="PS50887"/>
    </source>
</evidence>
<dbReference type="InterPro" id="IPR050469">
    <property type="entry name" value="Diguanylate_Cyclase"/>
</dbReference>
<dbReference type="GO" id="GO:0052621">
    <property type="term" value="F:diguanylate cyclase activity"/>
    <property type="evidence" value="ECO:0007669"/>
    <property type="project" value="TreeGrafter"/>
</dbReference>
<dbReference type="CDD" id="cd01949">
    <property type="entry name" value="GGDEF"/>
    <property type="match status" value="1"/>
</dbReference>
<evidence type="ECO:0000259" key="2">
    <source>
        <dbReference type="PROSITE" id="PS50110"/>
    </source>
</evidence>
<comment type="caution">
    <text evidence="4">The sequence shown here is derived from an EMBL/GenBank/DDBJ whole genome shotgun (WGS) entry which is preliminary data.</text>
</comment>
<dbReference type="SMART" id="SM00267">
    <property type="entry name" value="GGDEF"/>
    <property type="match status" value="1"/>
</dbReference>
<dbReference type="PROSITE" id="PS50110">
    <property type="entry name" value="RESPONSE_REGULATORY"/>
    <property type="match status" value="1"/>
</dbReference>
<dbReference type="GO" id="GO:1902201">
    <property type="term" value="P:negative regulation of bacterial-type flagellum-dependent cell motility"/>
    <property type="evidence" value="ECO:0007669"/>
    <property type="project" value="TreeGrafter"/>
</dbReference>
<sequence>MEKILVVDDEQKDRRIVEKILTRLGHTVVLANSGEAAWELLQDENIRFVITGVNLSGMGGIQLIKNIRSADFPEYIYILLITSNNTDEDIVEGQSAGADDYLAKPINPTTLEARVALGQKLLTLKDSLIQSDNKLEKLTMVDVLTGLLNRRAIYKFARGEVERARRYSDSISMVFLCLDDLKKINDEHGNHVGDDALKAVTKIIKERLRPYDGIGRWSFDEFLVVLPGASAINAEKVAIRIVEGIAAIKLALPESGHLSLRSNAGVASVTRMTGSVTLLDDQLQLASEALNRAKEDGDSQVQTSWL</sequence>
<reference evidence="4 5" key="1">
    <citation type="submission" date="2020-08" db="EMBL/GenBank/DDBJ databases">
        <title>Bridging the membrane lipid divide: bacteria of the FCB group superphylum have the potential to synthesize archaeal ether lipids.</title>
        <authorList>
            <person name="Villanueva L."/>
            <person name="Von Meijenfeldt F.A.B."/>
            <person name="Westbye A.B."/>
            <person name="Yadav S."/>
            <person name="Hopmans E.C."/>
            <person name="Dutilh B.E."/>
            <person name="Sinninghe Damste J.S."/>
        </authorList>
    </citation>
    <scope>NUCLEOTIDE SEQUENCE [LARGE SCALE GENOMIC DNA]</scope>
    <source>
        <strain evidence="4">NIOZ-UU36</strain>
    </source>
</reference>
<dbReference type="AlphaFoldDB" id="A0A8J6TIK3"/>
<accession>A0A8J6TIK3</accession>
<name>A0A8J6TIK3_9CHLR</name>
<dbReference type="Gene3D" id="3.40.50.2300">
    <property type="match status" value="1"/>
</dbReference>
<dbReference type="GO" id="GO:0000160">
    <property type="term" value="P:phosphorelay signal transduction system"/>
    <property type="evidence" value="ECO:0007669"/>
    <property type="project" value="InterPro"/>
</dbReference>
<dbReference type="Pfam" id="PF00990">
    <property type="entry name" value="GGDEF"/>
    <property type="match status" value="1"/>
</dbReference>
<dbReference type="Pfam" id="PF00072">
    <property type="entry name" value="Response_reg"/>
    <property type="match status" value="1"/>
</dbReference>
<dbReference type="NCBIfam" id="TIGR00254">
    <property type="entry name" value="GGDEF"/>
    <property type="match status" value="1"/>
</dbReference>
<dbReference type="GO" id="GO:0005886">
    <property type="term" value="C:plasma membrane"/>
    <property type="evidence" value="ECO:0007669"/>
    <property type="project" value="TreeGrafter"/>
</dbReference>
<dbReference type="InterPro" id="IPR029787">
    <property type="entry name" value="Nucleotide_cyclase"/>
</dbReference>
<proteinExistence type="predicted"/>
<dbReference type="Proteomes" id="UP000614469">
    <property type="component" value="Unassembled WGS sequence"/>
</dbReference>
<organism evidence="4 5">
    <name type="scientific">Candidatus Desulfolinea nitratireducens</name>
    <dbReference type="NCBI Taxonomy" id="2841698"/>
    <lineage>
        <taxon>Bacteria</taxon>
        <taxon>Bacillati</taxon>
        <taxon>Chloroflexota</taxon>
        <taxon>Anaerolineae</taxon>
        <taxon>Anaerolineales</taxon>
        <taxon>Anaerolineales incertae sedis</taxon>
        <taxon>Candidatus Desulfolinea</taxon>
    </lineage>
</organism>
<feature type="domain" description="GGDEF" evidence="3">
    <location>
        <begin position="169"/>
        <end position="306"/>
    </location>
</feature>
<evidence type="ECO:0000313" key="5">
    <source>
        <dbReference type="Proteomes" id="UP000614469"/>
    </source>
</evidence>
<dbReference type="SMART" id="SM00448">
    <property type="entry name" value="REC"/>
    <property type="match status" value="1"/>
</dbReference>
<dbReference type="CDD" id="cd17574">
    <property type="entry name" value="REC_OmpR"/>
    <property type="match status" value="1"/>
</dbReference>
<gene>
    <name evidence="4" type="ORF">H8E29_07235</name>
</gene>
<dbReference type="InterPro" id="IPR001789">
    <property type="entry name" value="Sig_transdc_resp-reg_receiver"/>
</dbReference>
<dbReference type="InterPro" id="IPR000160">
    <property type="entry name" value="GGDEF_dom"/>
</dbReference>
<dbReference type="SUPFAM" id="SSF52172">
    <property type="entry name" value="CheY-like"/>
    <property type="match status" value="1"/>
</dbReference>
<evidence type="ECO:0000256" key="1">
    <source>
        <dbReference type="PROSITE-ProRule" id="PRU00169"/>
    </source>
</evidence>
<dbReference type="InterPro" id="IPR043128">
    <property type="entry name" value="Rev_trsase/Diguanyl_cyclase"/>
</dbReference>
<dbReference type="GO" id="GO:0043709">
    <property type="term" value="P:cell adhesion involved in single-species biofilm formation"/>
    <property type="evidence" value="ECO:0007669"/>
    <property type="project" value="TreeGrafter"/>
</dbReference>
<dbReference type="SUPFAM" id="SSF55073">
    <property type="entry name" value="Nucleotide cyclase"/>
    <property type="match status" value="1"/>
</dbReference>
<dbReference type="PANTHER" id="PTHR45138">
    <property type="entry name" value="REGULATORY COMPONENTS OF SENSORY TRANSDUCTION SYSTEM"/>
    <property type="match status" value="1"/>
</dbReference>
<comment type="caution">
    <text evidence="1">Lacks conserved residue(s) required for the propagation of feature annotation.</text>
</comment>